<evidence type="ECO:0000256" key="6">
    <source>
        <dbReference type="ARBA" id="ARBA00023242"/>
    </source>
</evidence>
<dbReference type="Pfam" id="PF08159">
    <property type="entry name" value="NUC153"/>
    <property type="match status" value="1"/>
</dbReference>
<feature type="domain" description="Nucleolar protein 10-like N-terminal" evidence="11">
    <location>
        <begin position="1"/>
        <end position="366"/>
    </location>
</feature>
<feature type="domain" description="Nucleolar protein 10-like second" evidence="10">
    <location>
        <begin position="369"/>
        <end position="418"/>
    </location>
</feature>
<evidence type="ECO:0000256" key="7">
    <source>
        <dbReference type="PROSITE-ProRule" id="PRU00221"/>
    </source>
</evidence>
<accession>A0ABD2XG23</accession>
<dbReference type="Proteomes" id="UP001627154">
    <property type="component" value="Unassembled WGS sequence"/>
</dbReference>
<dbReference type="InterPro" id="IPR056551">
    <property type="entry name" value="Beta-prop_NOL10_N"/>
</dbReference>
<evidence type="ECO:0000256" key="4">
    <source>
        <dbReference type="ARBA" id="ARBA00022574"/>
    </source>
</evidence>
<feature type="domain" description="NUC153" evidence="9">
    <location>
        <begin position="457"/>
        <end position="484"/>
    </location>
</feature>
<keyword evidence="5" id="KW-0677">Repeat</keyword>
<feature type="repeat" description="WD" evidence="7">
    <location>
        <begin position="172"/>
        <end position="213"/>
    </location>
</feature>
<dbReference type="SUPFAM" id="SSF50978">
    <property type="entry name" value="WD40 repeat-like"/>
    <property type="match status" value="1"/>
</dbReference>
<evidence type="ECO:0000256" key="1">
    <source>
        <dbReference type="ARBA" id="ARBA00004604"/>
    </source>
</evidence>
<evidence type="ECO:0000256" key="8">
    <source>
        <dbReference type="SAM" id="MobiDB-lite"/>
    </source>
</evidence>
<feature type="compositionally biased region" description="Polar residues" evidence="8">
    <location>
        <begin position="533"/>
        <end position="543"/>
    </location>
</feature>
<evidence type="ECO:0000256" key="5">
    <source>
        <dbReference type="ARBA" id="ARBA00022737"/>
    </source>
</evidence>
<feature type="region of interest" description="Disordered" evidence="8">
    <location>
        <begin position="528"/>
        <end position="557"/>
    </location>
</feature>
<dbReference type="EMBL" id="JBJJXI010000026">
    <property type="protein sequence ID" value="KAL3404176.1"/>
    <property type="molecule type" value="Genomic_DNA"/>
</dbReference>
<dbReference type="InterPro" id="IPR015943">
    <property type="entry name" value="WD40/YVTN_repeat-like_dom_sf"/>
</dbReference>
<evidence type="ECO:0000313" key="12">
    <source>
        <dbReference type="EMBL" id="KAL3404176.1"/>
    </source>
</evidence>
<reference evidence="12 13" key="1">
    <citation type="journal article" date="2024" name="bioRxiv">
        <title>A reference genome for Trichogramma kaykai: A tiny desert-dwelling parasitoid wasp with competing sex-ratio distorters.</title>
        <authorList>
            <person name="Culotta J."/>
            <person name="Lindsey A.R."/>
        </authorList>
    </citation>
    <scope>NUCLEOTIDE SEQUENCE [LARGE SCALE GENOMIC DNA]</scope>
    <source>
        <strain evidence="12 13">KSX58</strain>
    </source>
</reference>
<evidence type="ECO:0000259" key="10">
    <source>
        <dbReference type="Pfam" id="PF23097"/>
    </source>
</evidence>
<gene>
    <name evidence="12" type="ORF">TKK_003156</name>
</gene>
<name>A0ABD2XG23_9HYME</name>
<organism evidence="12 13">
    <name type="scientific">Trichogramma kaykai</name>
    <dbReference type="NCBI Taxonomy" id="54128"/>
    <lineage>
        <taxon>Eukaryota</taxon>
        <taxon>Metazoa</taxon>
        <taxon>Ecdysozoa</taxon>
        <taxon>Arthropoda</taxon>
        <taxon>Hexapoda</taxon>
        <taxon>Insecta</taxon>
        <taxon>Pterygota</taxon>
        <taxon>Neoptera</taxon>
        <taxon>Endopterygota</taxon>
        <taxon>Hymenoptera</taxon>
        <taxon>Apocrita</taxon>
        <taxon>Proctotrupomorpha</taxon>
        <taxon>Chalcidoidea</taxon>
        <taxon>Trichogrammatidae</taxon>
        <taxon>Trichogramma</taxon>
    </lineage>
</organism>
<dbReference type="InterPro" id="IPR012580">
    <property type="entry name" value="NUC153"/>
</dbReference>
<dbReference type="InterPro" id="IPR001680">
    <property type="entry name" value="WD40_rpt"/>
</dbReference>
<dbReference type="Gene3D" id="2.130.10.10">
    <property type="entry name" value="YVTN repeat-like/Quinoprotein amine dehydrogenase"/>
    <property type="match status" value="1"/>
</dbReference>
<evidence type="ECO:0000313" key="13">
    <source>
        <dbReference type="Proteomes" id="UP001627154"/>
    </source>
</evidence>
<comment type="subcellular location">
    <subcellularLocation>
        <location evidence="1">Nucleus</location>
        <location evidence="1">Nucleolus</location>
    </subcellularLocation>
</comment>
<protein>
    <recommendedName>
        <fullName evidence="3">Nucleolar protein 10</fullName>
    </recommendedName>
</protein>
<evidence type="ECO:0000259" key="9">
    <source>
        <dbReference type="Pfam" id="PF08159"/>
    </source>
</evidence>
<dbReference type="PANTHER" id="PTHR14927">
    <property type="entry name" value="NUCLEOLAR PROTEIN 10"/>
    <property type="match status" value="1"/>
</dbReference>
<dbReference type="InterPro" id="IPR040382">
    <property type="entry name" value="NOL10/Enp2"/>
</dbReference>
<dbReference type="InterPro" id="IPR036322">
    <property type="entry name" value="WD40_repeat_dom_sf"/>
</dbReference>
<dbReference type="Pfam" id="PF23098">
    <property type="entry name" value="Beta-prop_NOL10_N"/>
    <property type="match status" value="1"/>
</dbReference>
<dbReference type="PANTHER" id="PTHR14927:SF0">
    <property type="entry name" value="NUCLEOLAR PROTEIN 10"/>
    <property type="match status" value="1"/>
</dbReference>
<sequence>MQASYNNDVKIYNLNAGKNIPDFLPAAKRKKLMKSDASIQNQIRLIQELDMPDVTTNIKISNDERYIFACGTYKPRMKCFDVHQLSMKFERCFDSEVVAFEVLSDDYTKLVFLQCDRHIEFHAAHGKYYRMRIPKFGRDLKFHYPSADLIVVGTSNEIYRLNLERGQFLQPFLSDSNCCNKVAINPEHQLLLVGTNDGRVEAWDHRVKKKVGTLDCGFGCIKNNTNLDTVPSITALNCQGALTVGVGTVTGQVLLYDIRSNSPFTVKDHMYGLPIRNIEFHYSMDLVYSMDSSVIKIWNKDNGKMYTSIEAEDAFNDFCVFPNTGMIYTANESPKMLTYYIPSLGPAPKWCGNLDSHIDDFEYKNTQTLYENYKFVTKEELDELDLQNTPFLLEKNLLRAHMHGYFMNLKLYNKFRALKRPFEFEEFKKQKISSKIQEERPKRVQVNPEASISSIVDDRFKSLLSRDEFKIDVNSELYALTNPVVASLSKPKLIEYDGNSSEDEKPWGKEVGKAMKARRQAAFEDRIDKETVEPQQTRGNKSMTFVPRSNKFNKRKR</sequence>
<dbReference type="AlphaFoldDB" id="A0ABD2XG23"/>
<keyword evidence="4 7" id="KW-0853">WD repeat</keyword>
<evidence type="ECO:0000259" key="11">
    <source>
        <dbReference type="Pfam" id="PF23098"/>
    </source>
</evidence>
<dbReference type="InterPro" id="IPR056550">
    <property type="entry name" value="NOL10_2nd"/>
</dbReference>
<evidence type="ECO:0000256" key="3">
    <source>
        <dbReference type="ARBA" id="ARBA00015517"/>
    </source>
</evidence>
<comment type="similarity">
    <text evidence="2">Belongs to the WD repeat NOL10/ENP2 family.</text>
</comment>
<evidence type="ECO:0000256" key="2">
    <source>
        <dbReference type="ARBA" id="ARBA00005264"/>
    </source>
</evidence>
<dbReference type="FunFam" id="2.130.10.10:FF:001909">
    <property type="entry name" value="WD repeat, SAM and U-box domain-containing protein"/>
    <property type="match status" value="1"/>
</dbReference>
<dbReference type="GO" id="GO:0005730">
    <property type="term" value="C:nucleolus"/>
    <property type="evidence" value="ECO:0007669"/>
    <property type="project" value="UniProtKB-SubCell"/>
</dbReference>
<comment type="caution">
    <text evidence="12">The sequence shown here is derived from an EMBL/GenBank/DDBJ whole genome shotgun (WGS) entry which is preliminary data.</text>
</comment>
<dbReference type="PROSITE" id="PS50082">
    <property type="entry name" value="WD_REPEATS_2"/>
    <property type="match status" value="1"/>
</dbReference>
<keyword evidence="6" id="KW-0539">Nucleus</keyword>
<proteinExistence type="inferred from homology"/>
<keyword evidence="13" id="KW-1185">Reference proteome</keyword>
<dbReference type="Pfam" id="PF23097">
    <property type="entry name" value="NOL10_2nd"/>
    <property type="match status" value="1"/>
</dbReference>